<evidence type="ECO:0000256" key="5">
    <source>
        <dbReference type="ARBA" id="ARBA00022490"/>
    </source>
</evidence>
<comment type="subcellular location">
    <subcellularLocation>
        <location evidence="1">Cytoplasm</location>
    </subcellularLocation>
</comment>
<dbReference type="SUPFAM" id="SSF47923">
    <property type="entry name" value="Ypt/Rab-GAP domain of gyp1p"/>
    <property type="match status" value="2"/>
</dbReference>
<feature type="region of interest" description="Disordered" evidence="12">
    <location>
        <begin position="1"/>
        <end position="189"/>
    </location>
</feature>
<keyword evidence="7" id="KW-0653">Protein transport</keyword>
<dbReference type="SMART" id="SM00164">
    <property type="entry name" value="TBC"/>
    <property type="match status" value="1"/>
</dbReference>
<dbReference type="InterPro" id="IPR035969">
    <property type="entry name" value="Rab-GAP_TBC_sf"/>
</dbReference>
<dbReference type="PANTHER" id="PTHR47219:SF9">
    <property type="entry name" value="GTPASE ACTIVATING PROTEIN AND CENTROSOME-ASSOCIATED, ISOFORM B"/>
    <property type="match status" value="1"/>
</dbReference>
<dbReference type="EMBL" id="BSXU01000253">
    <property type="protein sequence ID" value="GMG19988.1"/>
    <property type="molecule type" value="Genomic_DNA"/>
</dbReference>
<feature type="compositionally biased region" description="Polar residues" evidence="12">
    <location>
        <begin position="281"/>
        <end position="296"/>
    </location>
</feature>
<dbReference type="Pfam" id="PF23436">
    <property type="entry name" value="RabGap-TBC_2"/>
    <property type="match status" value="1"/>
</dbReference>
<dbReference type="Proteomes" id="UP001165063">
    <property type="component" value="Unassembled WGS sequence"/>
</dbReference>
<keyword evidence="3" id="KW-0343">GTPase activation</keyword>
<dbReference type="InterPro" id="IPR050302">
    <property type="entry name" value="Rab_GAP_TBC_domain"/>
</dbReference>
<evidence type="ECO:0000256" key="7">
    <source>
        <dbReference type="ARBA" id="ARBA00022927"/>
    </source>
</evidence>
<dbReference type="PROSITE" id="PS50086">
    <property type="entry name" value="TBC_RABGAP"/>
    <property type="match status" value="1"/>
</dbReference>
<dbReference type="GO" id="GO:0005737">
    <property type="term" value="C:cytoplasm"/>
    <property type="evidence" value="ECO:0007669"/>
    <property type="project" value="UniProtKB-SubCell"/>
</dbReference>
<feature type="compositionally biased region" description="Polar residues" evidence="12">
    <location>
        <begin position="170"/>
        <end position="183"/>
    </location>
</feature>
<dbReference type="OrthoDB" id="295078at2759"/>
<dbReference type="GO" id="GO:0031267">
    <property type="term" value="F:small GTPase binding"/>
    <property type="evidence" value="ECO:0007669"/>
    <property type="project" value="TreeGrafter"/>
</dbReference>
<evidence type="ECO:0000256" key="8">
    <source>
        <dbReference type="ARBA" id="ARBA00023054"/>
    </source>
</evidence>
<gene>
    <name evidence="14" type="ORF">Amon01_000089200</name>
</gene>
<dbReference type="AlphaFoldDB" id="A0A9W7DCP5"/>
<protein>
    <recommendedName>
        <fullName evidence="10">GTPase-activating protein GYP5</fullName>
    </recommendedName>
</protein>
<feature type="domain" description="Rab-GAP TBC" evidence="13">
    <location>
        <begin position="424"/>
        <end position="606"/>
    </location>
</feature>
<dbReference type="GO" id="GO:0005096">
    <property type="term" value="F:GTPase activator activity"/>
    <property type="evidence" value="ECO:0007669"/>
    <property type="project" value="UniProtKB-KW"/>
</dbReference>
<feature type="compositionally biased region" description="Low complexity" evidence="12">
    <location>
        <begin position="1"/>
        <end position="20"/>
    </location>
</feature>
<evidence type="ECO:0000256" key="10">
    <source>
        <dbReference type="ARBA" id="ARBA00072088"/>
    </source>
</evidence>
<evidence type="ECO:0000256" key="6">
    <source>
        <dbReference type="ARBA" id="ARBA00022892"/>
    </source>
</evidence>
<dbReference type="PANTHER" id="PTHR47219">
    <property type="entry name" value="RAB GTPASE-ACTIVATING PROTEIN 1-LIKE"/>
    <property type="match status" value="1"/>
</dbReference>
<dbReference type="Gene3D" id="1.10.472.80">
    <property type="entry name" value="Ypt/Rab-GAP domain of gyp1p, domain 3"/>
    <property type="match status" value="1"/>
</dbReference>
<dbReference type="Gene3D" id="1.10.10.750">
    <property type="entry name" value="Ypt/Rab-GAP domain of gyp1p, domain 1"/>
    <property type="match status" value="1"/>
</dbReference>
<evidence type="ECO:0000313" key="15">
    <source>
        <dbReference type="Proteomes" id="UP001165063"/>
    </source>
</evidence>
<evidence type="ECO:0000313" key="14">
    <source>
        <dbReference type="EMBL" id="GMG19988.1"/>
    </source>
</evidence>
<feature type="coiled-coil region" evidence="11">
    <location>
        <begin position="702"/>
        <end position="842"/>
    </location>
</feature>
<evidence type="ECO:0000256" key="2">
    <source>
        <dbReference type="ARBA" id="ARBA00022448"/>
    </source>
</evidence>
<feature type="compositionally biased region" description="Basic and acidic residues" evidence="12">
    <location>
        <begin position="145"/>
        <end position="163"/>
    </location>
</feature>
<evidence type="ECO:0000256" key="3">
    <source>
        <dbReference type="ARBA" id="ARBA00022468"/>
    </source>
</evidence>
<dbReference type="Gene3D" id="1.10.8.270">
    <property type="entry name" value="putative rabgap domain of human tbc1 domain family member 14 like domains"/>
    <property type="match status" value="1"/>
</dbReference>
<dbReference type="GO" id="GO:0030427">
    <property type="term" value="C:site of polarized growth"/>
    <property type="evidence" value="ECO:0007669"/>
    <property type="project" value="UniProtKB-ARBA"/>
</dbReference>
<keyword evidence="8 11" id="KW-0175">Coiled coil</keyword>
<dbReference type="FunFam" id="1.10.472.80:FF:000044">
    <property type="entry name" value="GTPase-activating protein GYP5"/>
    <property type="match status" value="1"/>
</dbReference>
<feature type="compositionally biased region" description="Acidic residues" evidence="12">
    <location>
        <begin position="128"/>
        <end position="137"/>
    </location>
</feature>
<proteinExistence type="inferred from homology"/>
<dbReference type="InterPro" id="IPR000195">
    <property type="entry name" value="Rab-GAP-TBC_dom"/>
</dbReference>
<evidence type="ECO:0000256" key="11">
    <source>
        <dbReference type="SAM" id="Coils"/>
    </source>
</evidence>
<reference evidence="14" key="1">
    <citation type="submission" date="2023-04" db="EMBL/GenBank/DDBJ databases">
        <title>Ambrosiozyma monospora NBRC 1965.</title>
        <authorList>
            <person name="Ichikawa N."/>
            <person name="Sato H."/>
            <person name="Tonouchi N."/>
        </authorList>
    </citation>
    <scope>NUCLEOTIDE SEQUENCE</scope>
    <source>
        <strain evidence="14">NBRC 1965</strain>
    </source>
</reference>
<feature type="region of interest" description="Disordered" evidence="12">
    <location>
        <begin position="212"/>
        <end position="304"/>
    </location>
</feature>
<dbReference type="GO" id="GO:0015031">
    <property type="term" value="P:protein transport"/>
    <property type="evidence" value="ECO:0007669"/>
    <property type="project" value="UniProtKB-KW"/>
</dbReference>
<keyword evidence="5" id="KW-0963">Cytoplasm</keyword>
<keyword evidence="6" id="KW-0931">ER-Golgi transport</keyword>
<accession>A0A9W7DCP5</accession>
<comment type="caution">
    <text evidence="14">The sequence shown here is derived from an EMBL/GenBank/DDBJ whole genome shotgun (WGS) entry which is preliminary data.</text>
</comment>
<comment type="similarity">
    <text evidence="9">Belongs to the GYP5 family.</text>
</comment>
<keyword evidence="15" id="KW-1185">Reference proteome</keyword>
<evidence type="ECO:0000256" key="4">
    <source>
        <dbReference type="ARBA" id="ARBA00022483"/>
    </source>
</evidence>
<dbReference type="GO" id="GO:0006887">
    <property type="term" value="P:exocytosis"/>
    <property type="evidence" value="ECO:0007669"/>
    <property type="project" value="UniProtKB-KW"/>
</dbReference>
<keyword evidence="4" id="KW-0268">Exocytosis</keyword>
<evidence type="ECO:0000259" key="13">
    <source>
        <dbReference type="PROSITE" id="PS50086"/>
    </source>
</evidence>
<organism evidence="14 15">
    <name type="scientific">Ambrosiozyma monospora</name>
    <name type="common">Yeast</name>
    <name type="synonym">Endomycopsis monosporus</name>
    <dbReference type="NCBI Taxonomy" id="43982"/>
    <lineage>
        <taxon>Eukaryota</taxon>
        <taxon>Fungi</taxon>
        <taxon>Dikarya</taxon>
        <taxon>Ascomycota</taxon>
        <taxon>Saccharomycotina</taxon>
        <taxon>Pichiomycetes</taxon>
        <taxon>Pichiales</taxon>
        <taxon>Pichiaceae</taxon>
        <taxon>Ambrosiozyma</taxon>
    </lineage>
</organism>
<evidence type="ECO:0000256" key="12">
    <source>
        <dbReference type="SAM" id="MobiDB-lite"/>
    </source>
</evidence>
<keyword evidence="2" id="KW-0813">Transport</keyword>
<evidence type="ECO:0000256" key="9">
    <source>
        <dbReference type="ARBA" id="ARBA00061661"/>
    </source>
</evidence>
<evidence type="ECO:0000256" key="1">
    <source>
        <dbReference type="ARBA" id="ARBA00004496"/>
    </source>
</evidence>
<feature type="compositionally biased region" description="Polar residues" evidence="12">
    <location>
        <begin position="81"/>
        <end position="92"/>
    </location>
</feature>
<sequence length="856" mass="96242">MNTSNSVNTTTTSLMSMSNESSEDQFQSAYEGESELESLSNNNDLDLDDNEQPLTTLKKDHDDSTTATTLPVVAKHPDLESTATPEPTTKSSAAGEPIEVTATSAGTKEPEPVNEIKTAINAPASGYEGDEEDEEGETTIQQLDEPFKANETSVHDDHDHDADKTDDESSLVNGASHQRQATLTDLPPMHVTTISEDVIDEAKTPIVATIQEKEEQAKQIESQQEKSTVGSATLPPVPQSGPIGFVANATSPQPASAVPDEKEADNATSISSSSNNILKRLSQTTEQNTTPSSPQAESIAGSESSEKPSFKKWFSFMSASTDNLNVKDSLQKLATQSNYNLAYFRFQRNNREMMSKSAKDQESMNASANSLRRTFNEIKTGIEYTNNEVLIQSIDWEFWSRVVNDYSSVVTEQSDELLEHITVGVPSELRGMVWQLISNSKSFKLEEFFRDSRLQSSDFEAQIKRDLARTNFITNSPVKAKVDDLFDIIKAYSLFDPEVGYTQGMAFITVPLLMNMDASESFCMLCKLMTNYGFRELYLPDMPGLHLKMYQFDRLIEDLLPELHIHLKRQGVRSSMYATQWFLTLFGYKFPLDMVLRIYDLVIAEGIECILKFALNLMTKNERALLNLNFDELLNFLKDKLFYYYIVTLDANGVANTGARGSVSSIPDSAKPTKITSDGYRLDEFVSDSMAIEILPLTLKRYAAEYEEINRLEKERTEEIEDLRSKNGYLTREIRSIEAAYATLNREHVEIANEMVQGKVQIATLEDDNKSLKLQIEELTGRLQLLEKQSDTKVDFSGEISDNMGFEIQRTMQRNLEVMEENRRLEESLASIEKEFNETKAAMDAMKKGHKGWFFS</sequence>
<name>A0A9W7DCP5_AMBMO</name>